<reference evidence="1 2" key="1">
    <citation type="submission" date="2019-02" db="EMBL/GenBank/DDBJ databases">
        <title>The genomic architecture of introgression among sibling species of bacteria.</title>
        <authorList>
            <person name="Cavassim M.I.A."/>
            <person name="Moeskjaer S."/>
            <person name="Moslemi C."/>
            <person name="Fields B."/>
            <person name="Bachmann A."/>
            <person name="Vilhjalmsson B."/>
            <person name="Schierup M.H."/>
            <person name="Young J.P.W."/>
            <person name="Andersen S.U."/>
        </authorList>
    </citation>
    <scope>NUCLEOTIDE SEQUENCE [LARGE SCALE GENOMIC DNA]</scope>
    <source>
        <strain evidence="1 2">SM135B</strain>
    </source>
</reference>
<gene>
    <name evidence="1" type="ORF">ELH90_04180</name>
</gene>
<dbReference type="Proteomes" id="UP000292974">
    <property type="component" value="Unassembled WGS sequence"/>
</dbReference>
<evidence type="ECO:0000313" key="1">
    <source>
        <dbReference type="EMBL" id="TAY50961.1"/>
    </source>
</evidence>
<proteinExistence type="predicted"/>
<dbReference type="EMBL" id="SIOP01000001">
    <property type="protein sequence ID" value="TAY50961.1"/>
    <property type="molecule type" value="Genomic_DNA"/>
</dbReference>
<organism evidence="1 2">
    <name type="scientific">Rhizobium leguminosarum</name>
    <dbReference type="NCBI Taxonomy" id="384"/>
    <lineage>
        <taxon>Bacteria</taxon>
        <taxon>Pseudomonadati</taxon>
        <taxon>Pseudomonadota</taxon>
        <taxon>Alphaproteobacteria</taxon>
        <taxon>Hyphomicrobiales</taxon>
        <taxon>Rhizobiaceae</taxon>
        <taxon>Rhizobium/Agrobacterium group</taxon>
        <taxon>Rhizobium</taxon>
    </lineage>
</organism>
<evidence type="ECO:0000313" key="2">
    <source>
        <dbReference type="Proteomes" id="UP000292974"/>
    </source>
</evidence>
<name>A0A7M3DQI6_RHILE</name>
<dbReference type="RefSeq" id="WP_130715849.1">
    <property type="nucleotide sequence ID" value="NZ_SIOP01000001.1"/>
</dbReference>
<accession>A0A7M3DQI6</accession>
<protein>
    <submittedName>
        <fullName evidence="1">Uncharacterized protein</fullName>
    </submittedName>
</protein>
<comment type="caution">
    <text evidence="1">The sequence shown here is derived from an EMBL/GenBank/DDBJ whole genome shotgun (WGS) entry which is preliminary data.</text>
</comment>
<sequence length="66" mass="7607">MHVVNLSYLTKAQLAEYERRYKANIAIYGLTEVEALKGNNGFIAKVAANVALRETRDRRQPIWSKR</sequence>
<dbReference type="AlphaFoldDB" id="A0A7M3DQI6"/>